<reference evidence="4" key="1">
    <citation type="submission" date="2006-10" db="EMBL/GenBank/DDBJ databases">
        <authorList>
            <person name="Amadeo P."/>
            <person name="Zhao Q."/>
            <person name="Wortman J."/>
            <person name="Fraser-Liggett C."/>
            <person name="Carlton J."/>
        </authorList>
    </citation>
    <scope>NUCLEOTIDE SEQUENCE</scope>
    <source>
        <strain evidence="4">G3</strain>
    </source>
</reference>
<dbReference type="PROSITE" id="PS50296">
    <property type="entry name" value="SUI1"/>
    <property type="match status" value="1"/>
</dbReference>
<proteinExistence type="inferred from homology"/>
<dbReference type="VEuPathDB" id="TrichDB:TVAG_031310"/>
<dbReference type="SMR" id="A2FKX7"/>
<evidence type="ECO:0000313" key="4">
    <source>
        <dbReference type="EMBL" id="EAX94431.1"/>
    </source>
</evidence>
<dbReference type="GO" id="GO:0001731">
    <property type="term" value="P:formation of translation preinitiation complex"/>
    <property type="evidence" value="ECO:0000318"/>
    <property type="project" value="GO_Central"/>
</dbReference>
<evidence type="ECO:0000259" key="3">
    <source>
        <dbReference type="PROSITE" id="PS50296"/>
    </source>
</evidence>
<keyword evidence="4" id="KW-0396">Initiation factor</keyword>
<dbReference type="Proteomes" id="UP000001542">
    <property type="component" value="Unassembled WGS sequence"/>
</dbReference>
<evidence type="ECO:0000256" key="1">
    <source>
        <dbReference type="ARBA" id="ARBA00007514"/>
    </source>
</evidence>
<feature type="region of interest" description="Disordered" evidence="2">
    <location>
        <begin position="1"/>
        <end position="33"/>
    </location>
</feature>
<dbReference type="GO" id="GO:0003743">
    <property type="term" value="F:translation initiation factor activity"/>
    <property type="evidence" value="ECO:0007669"/>
    <property type="project" value="UniProtKB-KW"/>
</dbReference>
<dbReference type="KEGG" id="tva:4752163"/>
<dbReference type="InterPro" id="IPR001950">
    <property type="entry name" value="SUI1"/>
</dbReference>
<comment type="similarity">
    <text evidence="1">Belongs to the DENR family.</text>
</comment>
<dbReference type="Gene3D" id="3.30.780.10">
    <property type="entry name" value="SUI1-like domain"/>
    <property type="match status" value="1"/>
</dbReference>
<feature type="compositionally biased region" description="Basic and acidic residues" evidence="2">
    <location>
        <begin position="19"/>
        <end position="33"/>
    </location>
</feature>
<dbReference type="RefSeq" id="XP_001307361.1">
    <property type="nucleotide sequence ID" value="XM_001307360.1"/>
</dbReference>
<feature type="domain" description="SUI1" evidence="3">
    <location>
        <begin position="110"/>
        <end position="180"/>
    </location>
</feature>
<dbReference type="STRING" id="5722.A2FKX7"/>
<evidence type="ECO:0000313" key="5">
    <source>
        <dbReference type="Proteomes" id="UP000001542"/>
    </source>
</evidence>
<dbReference type="GO" id="GO:0002188">
    <property type="term" value="P:translation reinitiation"/>
    <property type="evidence" value="ECO:0000318"/>
    <property type="project" value="GO_Central"/>
</dbReference>
<dbReference type="VEuPathDB" id="TrichDB:TVAGG3_0198060"/>
<name>A2FKX7_TRIV3</name>
<dbReference type="InParanoid" id="A2FKX7"/>
<organism evidence="4 5">
    <name type="scientific">Trichomonas vaginalis (strain ATCC PRA-98 / G3)</name>
    <dbReference type="NCBI Taxonomy" id="412133"/>
    <lineage>
        <taxon>Eukaryota</taxon>
        <taxon>Metamonada</taxon>
        <taxon>Parabasalia</taxon>
        <taxon>Trichomonadida</taxon>
        <taxon>Trichomonadidae</taxon>
        <taxon>Trichomonas</taxon>
    </lineage>
</organism>
<dbReference type="InterPro" id="IPR036877">
    <property type="entry name" value="SUI1_dom_sf"/>
</dbReference>
<dbReference type="FunFam" id="3.30.780.10:FF:000041">
    <property type="entry name" value="Translation initiation factor SUI1 family protein"/>
    <property type="match status" value="1"/>
</dbReference>
<sequence length="203" mass="22407">MSDDNQPEVKQPKPKKAAKGKEKINDDPRTHVYKTLEDGSQYLEPVKRATYIKKIEVEICPVCGLPKCYCRFSEKHDGGDPKAKQKAEAAKAAAAAQPPPNKKQKTPKKIEVIVKERNKYKSITTVTGLEKRGVNIKEFTKALAKKMSCSAASKDKGGEQTIVIQGDAGDQVVEMIETMLNIPTSEITLTRKIDTPAPVIEDE</sequence>
<dbReference type="InterPro" id="IPR050318">
    <property type="entry name" value="DENR/SUI1_TIF"/>
</dbReference>
<dbReference type="PANTHER" id="PTHR12789:SF0">
    <property type="entry name" value="DENSITY-REGULATED PROTEIN"/>
    <property type="match status" value="1"/>
</dbReference>
<reference evidence="4" key="2">
    <citation type="journal article" date="2007" name="Science">
        <title>Draft genome sequence of the sexually transmitted pathogen Trichomonas vaginalis.</title>
        <authorList>
            <person name="Carlton J.M."/>
            <person name="Hirt R.P."/>
            <person name="Silva J.C."/>
            <person name="Delcher A.L."/>
            <person name="Schatz M."/>
            <person name="Zhao Q."/>
            <person name="Wortman J.R."/>
            <person name="Bidwell S.L."/>
            <person name="Alsmark U.C.M."/>
            <person name="Besteiro S."/>
            <person name="Sicheritz-Ponten T."/>
            <person name="Noel C.J."/>
            <person name="Dacks J.B."/>
            <person name="Foster P.G."/>
            <person name="Simillion C."/>
            <person name="Van de Peer Y."/>
            <person name="Miranda-Saavedra D."/>
            <person name="Barton G.J."/>
            <person name="Westrop G.D."/>
            <person name="Mueller S."/>
            <person name="Dessi D."/>
            <person name="Fiori P.L."/>
            <person name="Ren Q."/>
            <person name="Paulsen I."/>
            <person name="Zhang H."/>
            <person name="Bastida-Corcuera F.D."/>
            <person name="Simoes-Barbosa A."/>
            <person name="Brown M.T."/>
            <person name="Hayes R.D."/>
            <person name="Mukherjee M."/>
            <person name="Okumura C.Y."/>
            <person name="Schneider R."/>
            <person name="Smith A.J."/>
            <person name="Vanacova S."/>
            <person name="Villalvazo M."/>
            <person name="Haas B.J."/>
            <person name="Pertea M."/>
            <person name="Feldblyum T.V."/>
            <person name="Utterback T.R."/>
            <person name="Shu C.L."/>
            <person name="Osoegawa K."/>
            <person name="de Jong P.J."/>
            <person name="Hrdy I."/>
            <person name="Horvathova L."/>
            <person name="Zubacova Z."/>
            <person name="Dolezal P."/>
            <person name="Malik S.B."/>
            <person name="Logsdon J.M. Jr."/>
            <person name="Henze K."/>
            <person name="Gupta A."/>
            <person name="Wang C.C."/>
            <person name="Dunne R.L."/>
            <person name="Upcroft J.A."/>
            <person name="Upcroft P."/>
            <person name="White O."/>
            <person name="Salzberg S.L."/>
            <person name="Tang P."/>
            <person name="Chiu C.-H."/>
            <person name="Lee Y.-S."/>
            <person name="Embley T.M."/>
            <person name="Coombs G.H."/>
            <person name="Mottram J.C."/>
            <person name="Tachezy J."/>
            <person name="Fraser-Liggett C.M."/>
            <person name="Johnson P.J."/>
        </authorList>
    </citation>
    <scope>NUCLEOTIDE SEQUENCE [LARGE SCALE GENOMIC DNA]</scope>
    <source>
        <strain evidence="4">G3</strain>
    </source>
</reference>
<dbReference type="PANTHER" id="PTHR12789">
    <property type="entry name" value="DENSITY-REGULATED PROTEIN HOMOLOG"/>
    <property type="match status" value="1"/>
</dbReference>
<dbReference type="Pfam" id="PF01253">
    <property type="entry name" value="SUI1"/>
    <property type="match status" value="1"/>
</dbReference>
<feature type="compositionally biased region" description="Basic and acidic residues" evidence="2">
    <location>
        <begin position="79"/>
        <end position="89"/>
    </location>
</feature>
<gene>
    <name evidence="4" type="ORF">TVAG_031310</name>
</gene>
<feature type="region of interest" description="Disordered" evidence="2">
    <location>
        <begin position="79"/>
        <end position="107"/>
    </location>
</feature>
<dbReference type="AlphaFoldDB" id="A2FKX7"/>
<dbReference type="SUPFAM" id="SSF55159">
    <property type="entry name" value="eIF1-like"/>
    <property type="match status" value="1"/>
</dbReference>
<dbReference type="CDD" id="cd11607">
    <property type="entry name" value="DENR_C"/>
    <property type="match status" value="1"/>
</dbReference>
<keyword evidence="4" id="KW-0648">Protein biosynthesis</keyword>
<protein>
    <submittedName>
        <fullName evidence="4">Translation initiation factor SUI1 family protein</fullName>
    </submittedName>
</protein>
<keyword evidence="5" id="KW-1185">Reference proteome</keyword>
<dbReference type="InterPro" id="IPR046447">
    <property type="entry name" value="DENR_C"/>
</dbReference>
<evidence type="ECO:0000256" key="2">
    <source>
        <dbReference type="SAM" id="MobiDB-lite"/>
    </source>
</evidence>
<accession>A2FKX7</accession>
<dbReference type="EMBL" id="DS113858">
    <property type="protein sequence ID" value="EAX94431.1"/>
    <property type="molecule type" value="Genomic_DNA"/>
</dbReference>
<dbReference type="OrthoDB" id="277199at2759"/>